<dbReference type="EMBL" id="KB446555">
    <property type="protein sequence ID" value="EME88276.1"/>
    <property type="molecule type" value="Genomic_DNA"/>
</dbReference>
<dbReference type="RefSeq" id="XP_007921386.1">
    <property type="nucleotide sequence ID" value="XM_007923195.1"/>
</dbReference>
<protein>
    <submittedName>
        <fullName evidence="1">Uncharacterized protein</fullName>
    </submittedName>
</protein>
<evidence type="ECO:0000313" key="1">
    <source>
        <dbReference type="EMBL" id="EME88276.1"/>
    </source>
</evidence>
<evidence type="ECO:0000313" key="2">
    <source>
        <dbReference type="Proteomes" id="UP000016932"/>
    </source>
</evidence>
<accession>N1Q919</accession>
<dbReference type="OrthoDB" id="407658at2759"/>
<gene>
    <name evidence="1" type="ORF">MYCFIDRAFT_209760</name>
</gene>
<sequence length="125" mass="14202">MNTTSGYVQASFAYHDNAAHTALQCTQKRTCHLAFCMAFSRRSGRRLGLGLMCNIFRDGIFQASHLSDFSLQAAMGPDGGWKRCWLVWTGHQRRDSGTTWVRQLGKRCDVCWSINHPLGRDIDFM</sequence>
<keyword evidence="2" id="KW-1185">Reference proteome</keyword>
<name>N1Q919_PSEFD</name>
<dbReference type="VEuPathDB" id="FungiDB:MYCFIDRAFT_209760"/>
<proteinExistence type="predicted"/>
<reference evidence="1 2" key="1">
    <citation type="journal article" date="2012" name="PLoS Pathog.">
        <title>Diverse lifestyles and strategies of plant pathogenesis encoded in the genomes of eighteen Dothideomycetes fungi.</title>
        <authorList>
            <person name="Ohm R.A."/>
            <person name="Feau N."/>
            <person name="Henrissat B."/>
            <person name="Schoch C.L."/>
            <person name="Horwitz B.A."/>
            <person name="Barry K.W."/>
            <person name="Condon B.J."/>
            <person name="Copeland A.C."/>
            <person name="Dhillon B."/>
            <person name="Glaser F."/>
            <person name="Hesse C.N."/>
            <person name="Kosti I."/>
            <person name="LaButti K."/>
            <person name="Lindquist E.A."/>
            <person name="Lucas S."/>
            <person name="Salamov A.A."/>
            <person name="Bradshaw R.E."/>
            <person name="Ciuffetti L."/>
            <person name="Hamelin R.C."/>
            <person name="Kema G.H.J."/>
            <person name="Lawrence C."/>
            <person name="Scott J.A."/>
            <person name="Spatafora J.W."/>
            <person name="Turgeon B.G."/>
            <person name="de Wit P.J.G.M."/>
            <person name="Zhong S."/>
            <person name="Goodwin S.B."/>
            <person name="Grigoriev I.V."/>
        </authorList>
    </citation>
    <scope>NUCLEOTIDE SEQUENCE [LARGE SCALE GENOMIC DNA]</scope>
    <source>
        <strain evidence="1 2">CIRAD86</strain>
    </source>
</reference>
<organism evidence="1 2">
    <name type="scientific">Pseudocercospora fijiensis (strain CIRAD86)</name>
    <name type="common">Black leaf streak disease fungus</name>
    <name type="synonym">Mycosphaerella fijiensis</name>
    <dbReference type="NCBI Taxonomy" id="383855"/>
    <lineage>
        <taxon>Eukaryota</taxon>
        <taxon>Fungi</taxon>
        <taxon>Dikarya</taxon>
        <taxon>Ascomycota</taxon>
        <taxon>Pezizomycotina</taxon>
        <taxon>Dothideomycetes</taxon>
        <taxon>Dothideomycetidae</taxon>
        <taxon>Mycosphaerellales</taxon>
        <taxon>Mycosphaerellaceae</taxon>
        <taxon>Pseudocercospora</taxon>
    </lineage>
</organism>
<dbReference type="Proteomes" id="UP000016932">
    <property type="component" value="Unassembled WGS sequence"/>
</dbReference>
<dbReference type="KEGG" id="pfj:MYCFIDRAFT_209760"/>
<dbReference type="AlphaFoldDB" id="N1Q919"/>
<dbReference type="GeneID" id="19336885"/>
<dbReference type="HOGENOM" id="CLU_1993595_0_0_1"/>